<dbReference type="Proteomes" id="UP000838412">
    <property type="component" value="Chromosome 1"/>
</dbReference>
<feature type="compositionally biased region" description="Low complexity" evidence="1">
    <location>
        <begin position="150"/>
        <end position="167"/>
    </location>
</feature>
<dbReference type="InterPro" id="IPR011029">
    <property type="entry name" value="DEATH-like_dom_sf"/>
</dbReference>
<name>A0A8J9V830_BRALA</name>
<dbReference type="EMBL" id="OV696686">
    <property type="protein sequence ID" value="CAH1227561.1"/>
    <property type="molecule type" value="Genomic_DNA"/>
</dbReference>
<dbReference type="AlphaFoldDB" id="A0A8J9V830"/>
<dbReference type="PANTHER" id="PTHR46844:SF1">
    <property type="entry name" value="SLR5058 PROTEIN"/>
    <property type="match status" value="1"/>
</dbReference>
<feature type="compositionally biased region" description="Polar residues" evidence="1">
    <location>
        <begin position="245"/>
        <end position="273"/>
    </location>
</feature>
<feature type="compositionally biased region" description="Basic and acidic residues" evidence="1">
    <location>
        <begin position="317"/>
        <end position="330"/>
    </location>
</feature>
<feature type="domain" description="Death" evidence="2">
    <location>
        <begin position="31"/>
        <end position="101"/>
    </location>
</feature>
<dbReference type="Pfam" id="PF05729">
    <property type="entry name" value="NACHT"/>
    <property type="match status" value="1"/>
</dbReference>
<evidence type="ECO:0000259" key="2">
    <source>
        <dbReference type="PROSITE" id="PS50017"/>
    </source>
</evidence>
<dbReference type="InterPro" id="IPR027417">
    <property type="entry name" value="P-loop_NTPase"/>
</dbReference>
<sequence>MVSLIFPGLAGIGENSIMATSVEEGGSLSELDIAFRLLVDNIGLNWRTLAPELGLTPGQIGWVTRQCGGNVMKEVFQCLCTWKETFTDQATVQQLVRALHKPKVRLLSRMADEIVKKCPSARNQMLSTLPQPGRKRRDVNKLSVSLPTQKGRSGTGQSSKGSSNGSKVAPTLNAKFSLKHMPAQKSVKRKTPFPDGGEGAKKWHVSAEKWDVGAEKWHVEGNIVKSCTQSSLTASLGRPEGKSPDLTSKVQSSGITGNSRQKSNSFGNTTTSLRAEIKKSESSSSLPKPATQKGLEVRRASGSTSKHSSNSNGSLRPRRECTMVKKEDAQKAGASKTSEGKDDTSAKEDSVKDNSGEVVAEIMILDEKTGRLVLGKKKPGQQGTVVSQPVAAEQESVRVGENIDFYMREVVTEIKKTYRKLFCVPEVFLFGSLVRLNVQHVYTQLQMVDRDTQTPVEDIGSIITPQAQTVRAGTVMLVTPRRILIEGEQGIGKSTFCHKICYNWGCTLFNVYVQFSLVFKIDLSSVRADIISTICHQLLEADSKMKRSDMRAYIEKRQHETLFILDGLDQLPTHAHPEYLALMRKEILPKACVIVTTRPLEQLLCEFDSYYVMKGFTPEKRKEYVRRHLGRLSLKFFSSRHGFFRRVSTRRPACSAGLQCGSSHTRDVFASAGGREKMAPGPQTLAIPLRIARGRGRTHMAQAMRRHLAVFRRSSAREKKSRLVTSYWPSLRPEAFAGVQKISDSSKLRTTSTASSRSERDAAIRLRPWETSVLRDSGSWRRRCVAVLIEQPRLQRFFGVFDIRAPPHRLQQAELSRSFATSIPTTISSCQRSGQGRTSGQRLLDLNRGFCTTGVWPTSEQGALRSCSRRLWLVIGQLDNLAASATNPCHLTQSWHHRFIEVKGLQRWSSSRILQLLRLDCGHLRTGPSPMYDLIDYHTLTACKGYASCYFNLPRSTAGGADYFSRRPTTGGTVCCTCISRCSTSGAASISMWPAAVVAVIFGRCRA</sequence>
<evidence type="ECO:0000313" key="4">
    <source>
        <dbReference type="EMBL" id="CAH1227561.1"/>
    </source>
</evidence>
<feature type="domain" description="NACHT" evidence="3">
    <location>
        <begin position="481"/>
        <end position="599"/>
    </location>
</feature>
<dbReference type="Gene3D" id="1.10.533.10">
    <property type="entry name" value="Death Domain, Fas"/>
    <property type="match status" value="1"/>
</dbReference>
<protein>
    <submittedName>
        <fullName evidence="4">NLRC4 protein</fullName>
    </submittedName>
</protein>
<dbReference type="Pfam" id="PF00531">
    <property type="entry name" value="Death"/>
    <property type="match status" value="1"/>
</dbReference>
<organism evidence="4 5">
    <name type="scientific">Branchiostoma lanceolatum</name>
    <name type="common">Common lancelet</name>
    <name type="synonym">Amphioxus lanceolatum</name>
    <dbReference type="NCBI Taxonomy" id="7740"/>
    <lineage>
        <taxon>Eukaryota</taxon>
        <taxon>Metazoa</taxon>
        <taxon>Chordata</taxon>
        <taxon>Cephalochordata</taxon>
        <taxon>Leptocardii</taxon>
        <taxon>Amphioxiformes</taxon>
        <taxon>Branchiostomatidae</taxon>
        <taxon>Branchiostoma</taxon>
    </lineage>
</organism>
<dbReference type="OrthoDB" id="100767at2759"/>
<gene>
    <name evidence="4" type="primary">NLRC4</name>
    <name evidence="4" type="ORF">BLAG_LOCUS490</name>
</gene>
<evidence type="ECO:0000256" key="1">
    <source>
        <dbReference type="SAM" id="MobiDB-lite"/>
    </source>
</evidence>
<proteinExistence type="predicted"/>
<dbReference type="PROSITE" id="PS50837">
    <property type="entry name" value="NACHT"/>
    <property type="match status" value="1"/>
</dbReference>
<evidence type="ECO:0000313" key="5">
    <source>
        <dbReference type="Proteomes" id="UP000838412"/>
    </source>
</evidence>
<keyword evidence="5" id="KW-1185">Reference proteome</keyword>
<accession>A0A8J9V830</accession>
<reference evidence="4" key="1">
    <citation type="submission" date="2022-01" db="EMBL/GenBank/DDBJ databases">
        <authorList>
            <person name="Braso-Vives M."/>
        </authorList>
    </citation>
    <scope>NUCLEOTIDE SEQUENCE</scope>
</reference>
<dbReference type="SUPFAM" id="SSF52540">
    <property type="entry name" value="P-loop containing nucleoside triphosphate hydrolases"/>
    <property type="match status" value="1"/>
</dbReference>
<evidence type="ECO:0000259" key="3">
    <source>
        <dbReference type="PROSITE" id="PS50837"/>
    </source>
</evidence>
<dbReference type="InterPro" id="IPR000488">
    <property type="entry name" value="Death_dom"/>
</dbReference>
<feature type="compositionally biased region" description="Basic and acidic residues" evidence="1">
    <location>
        <begin position="338"/>
        <end position="353"/>
    </location>
</feature>
<dbReference type="GO" id="GO:0007165">
    <property type="term" value="P:signal transduction"/>
    <property type="evidence" value="ECO:0007669"/>
    <property type="project" value="InterPro"/>
</dbReference>
<feature type="region of interest" description="Disordered" evidence="1">
    <location>
        <begin position="230"/>
        <end position="353"/>
    </location>
</feature>
<feature type="compositionally biased region" description="Low complexity" evidence="1">
    <location>
        <begin position="301"/>
        <end position="314"/>
    </location>
</feature>
<dbReference type="InterPro" id="IPR007111">
    <property type="entry name" value="NACHT_NTPase"/>
</dbReference>
<dbReference type="SUPFAM" id="SSF47986">
    <property type="entry name" value="DEATH domain"/>
    <property type="match status" value="1"/>
</dbReference>
<dbReference type="PROSITE" id="PS50017">
    <property type="entry name" value="DEATH_DOMAIN"/>
    <property type="match status" value="1"/>
</dbReference>
<feature type="region of interest" description="Disordered" evidence="1">
    <location>
        <begin position="122"/>
        <end position="204"/>
    </location>
</feature>
<dbReference type="PANTHER" id="PTHR46844">
    <property type="entry name" value="SLR5058 PROTEIN"/>
    <property type="match status" value="1"/>
</dbReference>
<dbReference type="CDD" id="cd01670">
    <property type="entry name" value="Death"/>
    <property type="match status" value="1"/>
</dbReference>
<dbReference type="Gene3D" id="3.40.50.300">
    <property type="entry name" value="P-loop containing nucleotide triphosphate hydrolases"/>
    <property type="match status" value="1"/>
</dbReference>